<gene>
    <name evidence="3" type="ORF">D2962_10210</name>
</gene>
<dbReference type="SMART" id="SM00834">
    <property type="entry name" value="CxxC_CXXC_SSSS"/>
    <property type="match status" value="1"/>
</dbReference>
<feature type="domain" description="Putative regulatory protein FmdB zinc ribbon" evidence="2">
    <location>
        <begin position="1"/>
        <end position="43"/>
    </location>
</feature>
<dbReference type="NCBIfam" id="TIGR02605">
    <property type="entry name" value="CxxC_CxxC_SSSS"/>
    <property type="match status" value="1"/>
</dbReference>
<dbReference type="KEGG" id="bacg:D2962_10210"/>
<evidence type="ECO:0000313" key="3">
    <source>
        <dbReference type="EMBL" id="AYO30935.1"/>
    </source>
</evidence>
<evidence type="ECO:0000313" key="4">
    <source>
        <dbReference type="Proteomes" id="UP000280960"/>
    </source>
</evidence>
<dbReference type="Proteomes" id="UP000280960">
    <property type="component" value="Chromosome"/>
</dbReference>
<sequence length="65" mass="7196">MPIYEYFCKDCGNHFEELRRFSQKDDEVQCPRCKSKNTKRAVSIFGTSGGSSSSGSTSQSGCKFG</sequence>
<dbReference type="Gene3D" id="2.20.28.30">
    <property type="entry name" value="RNA polymerase ii, chain L"/>
    <property type="match status" value="1"/>
</dbReference>
<dbReference type="Pfam" id="PF09723">
    <property type="entry name" value="Zn_ribbon_8"/>
    <property type="match status" value="1"/>
</dbReference>
<dbReference type="RefSeq" id="WP_120767759.1">
    <property type="nucleotide sequence ID" value="NZ_CP033169.1"/>
</dbReference>
<organism evidence="3 4">
    <name type="scientific">Biomaibacter acetigenes</name>
    <dbReference type="NCBI Taxonomy" id="2316383"/>
    <lineage>
        <taxon>Bacteria</taxon>
        <taxon>Bacillati</taxon>
        <taxon>Bacillota</taxon>
        <taxon>Clostridia</taxon>
        <taxon>Thermosediminibacterales</taxon>
        <taxon>Tepidanaerobacteraceae</taxon>
        <taxon>Biomaibacter</taxon>
    </lineage>
</organism>
<name>A0A3G2R6E3_9FIRM</name>
<protein>
    <submittedName>
        <fullName evidence="3">Zinc ribbon domain-containing protein</fullName>
    </submittedName>
</protein>
<evidence type="ECO:0000256" key="1">
    <source>
        <dbReference type="SAM" id="MobiDB-lite"/>
    </source>
</evidence>
<dbReference type="PANTHER" id="PTHR34404">
    <property type="entry name" value="REGULATORY PROTEIN, FMDB FAMILY"/>
    <property type="match status" value="1"/>
</dbReference>
<proteinExistence type="predicted"/>
<feature type="region of interest" description="Disordered" evidence="1">
    <location>
        <begin position="45"/>
        <end position="65"/>
    </location>
</feature>
<dbReference type="EMBL" id="CP033169">
    <property type="protein sequence ID" value="AYO30935.1"/>
    <property type="molecule type" value="Genomic_DNA"/>
</dbReference>
<dbReference type="InterPro" id="IPR013429">
    <property type="entry name" value="Regulatory_FmdB_Zinc_ribbon"/>
</dbReference>
<dbReference type="PANTHER" id="PTHR34404:SF3">
    <property type="entry name" value="REGULATORY PROTEIN, FMDB FAMILY"/>
    <property type="match status" value="1"/>
</dbReference>
<reference evidence="3 4" key="1">
    <citation type="submission" date="2018-10" db="EMBL/GenBank/DDBJ databases">
        <authorList>
            <person name="Zhang X."/>
        </authorList>
    </citation>
    <scope>NUCLEOTIDE SEQUENCE [LARGE SCALE GENOMIC DNA]</scope>
    <source>
        <strain evidence="3 4">SK-G1</strain>
    </source>
</reference>
<dbReference type="AlphaFoldDB" id="A0A3G2R6E3"/>
<evidence type="ECO:0000259" key="2">
    <source>
        <dbReference type="SMART" id="SM00834"/>
    </source>
</evidence>
<accession>A0A3G2R6E3</accession>
<keyword evidence="4" id="KW-1185">Reference proteome</keyword>
<feature type="compositionally biased region" description="Low complexity" evidence="1">
    <location>
        <begin position="50"/>
        <end position="65"/>
    </location>
</feature>